<dbReference type="GO" id="GO:0015020">
    <property type="term" value="F:glucuronosyltransferase activity"/>
    <property type="evidence" value="ECO:0007669"/>
    <property type="project" value="UniProtKB-EC"/>
</dbReference>
<dbReference type="Gene3D" id="3.40.50.2000">
    <property type="entry name" value="Glycogen Phosphorylase B"/>
    <property type="match status" value="1"/>
</dbReference>
<dbReference type="PANTHER" id="PTHR48043:SF145">
    <property type="entry name" value="FI06409P-RELATED"/>
    <property type="match status" value="1"/>
</dbReference>
<evidence type="ECO:0000256" key="3">
    <source>
        <dbReference type="ARBA" id="ARBA00022679"/>
    </source>
</evidence>
<dbReference type="PROSITE" id="PS00375">
    <property type="entry name" value="UDPGT"/>
    <property type="match status" value="1"/>
</dbReference>
<keyword evidence="2 6" id="KW-0328">Glycosyltransferase</keyword>
<dbReference type="EC" id="2.4.1.17" evidence="7"/>
<evidence type="ECO:0000256" key="7">
    <source>
        <dbReference type="RuleBase" id="RU362059"/>
    </source>
</evidence>
<name>A0A2G9U2G2_TELCI</name>
<evidence type="ECO:0000256" key="1">
    <source>
        <dbReference type="ARBA" id="ARBA00009995"/>
    </source>
</evidence>
<comment type="subcellular location">
    <subcellularLocation>
        <location evidence="7">Membrane</location>
        <topology evidence="7">Single-pass membrane protein</topology>
    </subcellularLocation>
</comment>
<keyword evidence="9" id="KW-1185">Reference proteome</keyword>
<evidence type="ECO:0000313" key="9">
    <source>
        <dbReference type="Proteomes" id="UP000230423"/>
    </source>
</evidence>
<dbReference type="PANTHER" id="PTHR48043">
    <property type="entry name" value="EG:EG0003.4 PROTEIN-RELATED"/>
    <property type="match status" value="1"/>
</dbReference>
<evidence type="ECO:0000313" key="8">
    <source>
        <dbReference type="EMBL" id="PIO64437.1"/>
    </source>
</evidence>
<keyword evidence="7" id="KW-0472">Membrane</keyword>
<dbReference type="EMBL" id="KZ349912">
    <property type="protein sequence ID" value="PIO64437.1"/>
    <property type="molecule type" value="Genomic_DNA"/>
</dbReference>
<dbReference type="GO" id="GO:0016020">
    <property type="term" value="C:membrane"/>
    <property type="evidence" value="ECO:0007669"/>
    <property type="project" value="UniProtKB-SubCell"/>
</dbReference>
<gene>
    <name evidence="8" type="ORF">TELCIR_13934</name>
</gene>
<dbReference type="InterPro" id="IPR002213">
    <property type="entry name" value="UDP_glucos_trans"/>
</dbReference>
<keyword evidence="7" id="KW-1133">Transmembrane helix</keyword>
<dbReference type="Pfam" id="PF00201">
    <property type="entry name" value="UDPGT"/>
    <property type="match status" value="1"/>
</dbReference>
<dbReference type="CDD" id="cd03784">
    <property type="entry name" value="GT1_Gtf-like"/>
    <property type="match status" value="1"/>
</dbReference>
<feature type="transmembrane region" description="Helical" evidence="7">
    <location>
        <begin position="284"/>
        <end position="307"/>
    </location>
</feature>
<accession>A0A2G9U2G2</accession>
<evidence type="ECO:0000256" key="6">
    <source>
        <dbReference type="RuleBase" id="RU003718"/>
    </source>
</evidence>
<dbReference type="AlphaFoldDB" id="A0A2G9U2G2"/>
<dbReference type="InterPro" id="IPR050271">
    <property type="entry name" value="UDP-glycosyltransferase"/>
</dbReference>
<dbReference type="OrthoDB" id="416356at2759"/>
<comment type="catalytic activity">
    <reaction evidence="5 7">
        <text>glucuronate acceptor + UDP-alpha-D-glucuronate = acceptor beta-D-glucuronoside + UDP + H(+)</text>
        <dbReference type="Rhea" id="RHEA:21032"/>
        <dbReference type="ChEBI" id="CHEBI:15378"/>
        <dbReference type="ChEBI" id="CHEBI:58052"/>
        <dbReference type="ChEBI" id="CHEBI:58223"/>
        <dbReference type="ChEBI" id="CHEBI:132367"/>
        <dbReference type="ChEBI" id="CHEBI:132368"/>
        <dbReference type="EC" id="2.4.1.17"/>
    </reaction>
</comment>
<evidence type="ECO:0000256" key="2">
    <source>
        <dbReference type="ARBA" id="ARBA00022676"/>
    </source>
</evidence>
<dbReference type="SUPFAM" id="SSF53756">
    <property type="entry name" value="UDP-Glycosyltransferase/glycogen phosphorylase"/>
    <property type="match status" value="1"/>
</dbReference>
<keyword evidence="4" id="KW-0732">Signal</keyword>
<comment type="similarity">
    <text evidence="1 6">Belongs to the UDP-glycosyltransferase family.</text>
</comment>
<keyword evidence="7" id="KW-0812">Transmembrane</keyword>
<protein>
    <recommendedName>
        <fullName evidence="7">UDP-glucuronosyltransferase</fullName>
        <ecNumber evidence="7">2.4.1.17</ecNumber>
    </recommendedName>
</protein>
<evidence type="ECO:0000256" key="5">
    <source>
        <dbReference type="ARBA" id="ARBA00047475"/>
    </source>
</evidence>
<dbReference type="FunFam" id="3.40.50.2000:FF:000021">
    <property type="entry name" value="UDP-glucuronosyltransferase"/>
    <property type="match status" value="1"/>
</dbReference>
<organism evidence="8 9">
    <name type="scientific">Teladorsagia circumcincta</name>
    <name type="common">Brown stomach worm</name>
    <name type="synonym">Ostertagia circumcincta</name>
    <dbReference type="NCBI Taxonomy" id="45464"/>
    <lineage>
        <taxon>Eukaryota</taxon>
        <taxon>Metazoa</taxon>
        <taxon>Ecdysozoa</taxon>
        <taxon>Nematoda</taxon>
        <taxon>Chromadorea</taxon>
        <taxon>Rhabditida</taxon>
        <taxon>Rhabditina</taxon>
        <taxon>Rhabditomorpha</taxon>
        <taxon>Strongyloidea</taxon>
        <taxon>Trichostrongylidae</taxon>
        <taxon>Teladorsagia</taxon>
    </lineage>
</organism>
<keyword evidence="3 6" id="KW-0808">Transferase</keyword>
<proteinExistence type="inferred from homology"/>
<sequence length="323" mass="36325">MSSIAHSSCLSRLVADPETEVFRQLISPDFPDLLDLAAKCPLVMANTNELYEIPRPTLAKVVNIGGLGMESRDVKPLPKDIEEIMGKGDGAVVLSFGSVAVAYRMPMEWKMVFLETFKRFPNYQFLVRYESDDIRGNLSSNVHLFKWFPQTDILNHPRTKALITHGGYNSFQEAILTGVPLITIPLFGDQPKNARLAEHHGFGIVLHKAELTVPTLSAAIQEVLTNPKFKKRVERLSQMTKRQPVSPAQLVVKWSEFAAEFQTLENLEPAGNKLNFIQYHSLDVIAFLTSVLLTVLLLIVIVARLLWKTLFIVISRSSKRKSE</sequence>
<dbReference type="Proteomes" id="UP000230423">
    <property type="component" value="Unassembled WGS sequence"/>
</dbReference>
<dbReference type="InterPro" id="IPR035595">
    <property type="entry name" value="UDP_glycos_trans_CS"/>
</dbReference>
<reference evidence="8 9" key="1">
    <citation type="submission" date="2015-09" db="EMBL/GenBank/DDBJ databases">
        <title>Draft genome of the parasitic nematode Teladorsagia circumcincta isolate WARC Sus (inbred).</title>
        <authorList>
            <person name="Mitreva M."/>
        </authorList>
    </citation>
    <scope>NUCLEOTIDE SEQUENCE [LARGE SCALE GENOMIC DNA]</scope>
    <source>
        <strain evidence="8 9">S</strain>
    </source>
</reference>
<evidence type="ECO:0000256" key="4">
    <source>
        <dbReference type="ARBA" id="ARBA00022729"/>
    </source>
</evidence>